<dbReference type="EMBL" id="CAFABA010000065">
    <property type="protein sequence ID" value="CAB4832391.1"/>
    <property type="molecule type" value="Genomic_DNA"/>
</dbReference>
<evidence type="ECO:0000313" key="2">
    <source>
        <dbReference type="EMBL" id="CAB4766000.1"/>
    </source>
</evidence>
<feature type="region of interest" description="Disordered" evidence="1">
    <location>
        <begin position="61"/>
        <end position="89"/>
    </location>
</feature>
<dbReference type="EMBL" id="CAFBMH010000052">
    <property type="protein sequence ID" value="CAB4911187.1"/>
    <property type="molecule type" value="Genomic_DNA"/>
</dbReference>
<dbReference type="InterPro" id="IPR002347">
    <property type="entry name" value="SDR_fam"/>
</dbReference>
<dbReference type="Gene3D" id="3.40.50.720">
    <property type="entry name" value="NAD(P)-binding Rossmann-like Domain"/>
    <property type="match status" value="1"/>
</dbReference>
<sequence length="475" mass="50588">MMNSPLDRMTARGIVTKTFTTKRKGYDQAEVDGFLVTVARAFEAQNLEIDQMTNERLQESLTQYPSEASQPSSAPSLSEVHGNPMPDEGLDAEWFAEAAEEIAVPRVAVFDAEAEVEGVQILLQAARKTVELTLADARARAEAILEDARQRASEMTRDTDRRTLVVAGRVQSELIRIEDEVANRRVELDSIQNFVETERIKGQSIAHELLRVLGDEPAIVPEAFMAVPAEILLAGRVACVAGAASLVGACVARTLAAAGAHVVLGDDDADGLSAITNELVAAGASVSSIRVGSRHRNELDRFVLDAVERFGRLDIMCNVAGVASIGSLAEVTESEIDDAIATQVKGALFGCQAALAAMAPRAAGSIINVSAVSRNAISPVLGVAAAARAAVANLTQSFAVEASRRGVRVNAFEVDADYASSPPSYDSLVEQLRSLSRLEELAAVDEHAHHLLYLCGESSKFVTGTLVRAGVRADW</sequence>
<dbReference type="NCBIfam" id="TIGR03544">
    <property type="entry name" value="DivI1A_domain"/>
    <property type="match status" value="1"/>
</dbReference>
<dbReference type="Gene3D" id="6.10.250.660">
    <property type="match status" value="1"/>
</dbReference>
<dbReference type="PANTHER" id="PTHR43975">
    <property type="entry name" value="ZGC:101858"/>
    <property type="match status" value="1"/>
</dbReference>
<dbReference type="PANTHER" id="PTHR43975:SF2">
    <property type="entry name" value="EG:BACR7A4.14 PROTEIN-RELATED"/>
    <property type="match status" value="1"/>
</dbReference>
<evidence type="ECO:0000256" key="1">
    <source>
        <dbReference type="SAM" id="MobiDB-lite"/>
    </source>
</evidence>
<dbReference type="EMBL" id="CAEZYR010000142">
    <property type="protein sequence ID" value="CAB4766000.1"/>
    <property type="molecule type" value="Genomic_DNA"/>
</dbReference>
<feature type="compositionally biased region" description="Low complexity" evidence="1">
    <location>
        <begin position="65"/>
        <end position="79"/>
    </location>
</feature>
<gene>
    <name evidence="2" type="ORF">UFOPK2754_02781</name>
    <name evidence="3" type="ORF">UFOPK3139_01645</name>
    <name evidence="4" type="ORF">UFOPK3543_01513</name>
    <name evidence="5" type="ORF">UFOPK3967_00082</name>
</gene>
<evidence type="ECO:0000313" key="5">
    <source>
        <dbReference type="EMBL" id="CAB4976491.1"/>
    </source>
</evidence>
<accession>A0A6J7AHC9</accession>
<dbReference type="PRINTS" id="PR00081">
    <property type="entry name" value="GDHRDH"/>
</dbReference>
<proteinExistence type="predicted"/>
<dbReference type="PRINTS" id="PR00080">
    <property type="entry name" value="SDRFAMILY"/>
</dbReference>
<protein>
    <submittedName>
        <fullName evidence="3">Unannotated protein</fullName>
    </submittedName>
</protein>
<name>A0A6J7AHC9_9ZZZZ</name>
<dbReference type="EMBL" id="CAFBOS010000003">
    <property type="protein sequence ID" value="CAB4976491.1"/>
    <property type="molecule type" value="Genomic_DNA"/>
</dbReference>
<evidence type="ECO:0000313" key="3">
    <source>
        <dbReference type="EMBL" id="CAB4832391.1"/>
    </source>
</evidence>
<evidence type="ECO:0000313" key="4">
    <source>
        <dbReference type="EMBL" id="CAB4911187.1"/>
    </source>
</evidence>
<organism evidence="3">
    <name type="scientific">freshwater metagenome</name>
    <dbReference type="NCBI Taxonomy" id="449393"/>
    <lineage>
        <taxon>unclassified sequences</taxon>
        <taxon>metagenomes</taxon>
        <taxon>ecological metagenomes</taxon>
    </lineage>
</organism>
<dbReference type="SUPFAM" id="SSF51735">
    <property type="entry name" value="NAD(P)-binding Rossmann-fold domains"/>
    <property type="match status" value="1"/>
</dbReference>
<dbReference type="InterPro" id="IPR036291">
    <property type="entry name" value="NAD(P)-bd_dom_sf"/>
</dbReference>
<dbReference type="CDD" id="cd05233">
    <property type="entry name" value="SDR_c"/>
    <property type="match status" value="1"/>
</dbReference>
<dbReference type="InterPro" id="IPR019933">
    <property type="entry name" value="DivIVA_domain"/>
</dbReference>
<reference evidence="3" key="1">
    <citation type="submission" date="2020-05" db="EMBL/GenBank/DDBJ databases">
        <authorList>
            <person name="Chiriac C."/>
            <person name="Salcher M."/>
            <person name="Ghai R."/>
            <person name="Kavagutti S V."/>
        </authorList>
    </citation>
    <scope>NUCLEOTIDE SEQUENCE</scope>
</reference>
<dbReference type="AlphaFoldDB" id="A0A6J7AHC9"/>
<dbReference type="Pfam" id="PF13561">
    <property type="entry name" value="adh_short_C2"/>
    <property type="match status" value="1"/>
</dbReference>